<feature type="region of interest" description="Disordered" evidence="2">
    <location>
        <begin position="856"/>
        <end position="911"/>
    </location>
</feature>
<protein>
    <recommendedName>
        <fullName evidence="3">SANT domain-containing protein</fullName>
    </recommendedName>
</protein>
<feature type="compositionally biased region" description="Basic and acidic residues" evidence="2">
    <location>
        <begin position="86"/>
        <end position="95"/>
    </location>
</feature>
<feature type="compositionally biased region" description="Basic and acidic residues" evidence="2">
    <location>
        <begin position="66"/>
        <end position="76"/>
    </location>
</feature>
<evidence type="ECO:0000313" key="5">
    <source>
        <dbReference type="Proteomes" id="UP001049176"/>
    </source>
</evidence>
<name>A0A9P7S3T0_9AGAR</name>
<feature type="region of interest" description="Disordered" evidence="2">
    <location>
        <begin position="487"/>
        <end position="545"/>
    </location>
</feature>
<feature type="compositionally biased region" description="Basic residues" evidence="2">
    <location>
        <begin position="207"/>
        <end position="217"/>
    </location>
</feature>
<feature type="domain" description="SANT" evidence="3">
    <location>
        <begin position="988"/>
        <end position="1034"/>
    </location>
</feature>
<dbReference type="PANTHER" id="PTHR13992:SF39">
    <property type="entry name" value="SMRTER, ISOFORM G"/>
    <property type="match status" value="1"/>
</dbReference>
<feature type="domain" description="SANT" evidence="3">
    <location>
        <begin position="769"/>
        <end position="820"/>
    </location>
</feature>
<keyword evidence="5" id="KW-1185">Reference proteome</keyword>
<feature type="compositionally biased region" description="Polar residues" evidence="2">
    <location>
        <begin position="137"/>
        <end position="161"/>
    </location>
</feature>
<feature type="compositionally biased region" description="Low complexity" evidence="2">
    <location>
        <begin position="349"/>
        <end position="370"/>
    </location>
</feature>
<dbReference type="SUPFAM" id="SSF46689">
    <property type="entry name" value="Homeodomain-like"/>
    <property type="match status" value="2"/>
</dbReference>
<gene>
    <name evidence="4" type="ORF">E1B28_005746</name>
</gene>
<evidence type="ECO:0000256" key="2">
    <source>
        <dbReference type="SAM" id="MobiDB-lite"/>
    </source>
</evidence>
<evidence type="ECO:0000313" key="4">
    <source>
        <dbReference type="EMBL" id="KAG7094944.1"/>
    </source>
</evidence>
<dbReference type="RefSeq" id="XP_043011414.1">
    <property type="nucleotide sequence ID" value="XM_043150327.1"/>
</dbReference>
<dbReference type="GO" id="GO:0034967">
    <property type="term" value="C:Set3 complex"/>
    <property type="evidence" value="ECO:0007669"/>
    <property type="project" value="TreeGrafter"/>
</dbReference>
<dbReference type="PANTHER" id="PTHR13992">
    <property type="entry name" value="NUCLEAR RECEPTOR CO-REPRESSOR RELATED NCOR"/>
    <property type="match status" value="1"/>
</dbReference>
<feature type="compositionally biased region" description="Basic residues" evidence="2">
    <location>
        <begin position="251"/>
        <end position="266"/>
    </location>
</feature>
<feature type="compositionally biased region" description="Basic and acidic residues" evidence="2">
    <location>
        <begin position="183"/>
        <end position="200"/>
    </location>
</feature>
<comment type="caution">
    <text evidence="4">The sequence shown here is derived from an EMBL/GenBank/DDBJ whole genome shotgun (WGS) entry which is preliminary data.</text>
</comment>
<feature type="coiled-coil region" evidence="1">
    <location>
        <begin position="628"/>
        <end position="655"/>
    </location>
</feature>
<dbReference type="KEGG" id="more:E1B28_005746"/>
<feature type="compositionally biased region" description="Pro residues" evidence="2">
    <location>
        <begin position="30"/>
        <end position="45"/>
    </location>
</feature>
<proteinExistence type="predicted"/>
<dbReference type="Gene3D" id="1.20.58.1880">
    <property type="match status" value="1"/>
</dbReference>
<dbReference type="InterPro" id="IPR017884">
    <property type="entry name" value="SANT_dom"/>
</dbReference>
<feature type="compositionally biased region" description="Polar residues" evidence="2">
    <location>
        <begin position="1"/>
        <end position="23"/>
    </location>
</feature>
<reference evidence="4" key="1">
    <citation type="journal article" date="2021" name="Genome Biol. Evol.">
        <title>The assembled and annotated genome of the fairy-ring fungus Marasmius oreades.</title>
        <authorList>
            <person name="Hiltunen M."/>
            <person name="Ament-Velasquez S.L."/>
            <person name="Johannesson H."/>
        </authorList>
    </citation>
    <scope>NUCLEOTIDE SEQUENCE</scope>
    <source>
        <strain evidence="4">03SP1</strain>
    </source>
</reference>
<feature type="region of interest" description="Disordered" evidence="2">
    <location>
        <begin position="1053"/>
        <end position="1083"/>
    </location>
</feature>
<dbReference type="Gene3D" id="1.10.10.60">
    <property type="entry name" value="Homeodomain-like"/>
    <property type="match status" value="1"/>
</dbReference>
<dbReference type="InterPro" id="IPR009057">
    <property type="entry name" value="Homeodomain-like_sf"/>
</dbReference>
<dbReference type="SMART" id="SM00717">
    <property type="entry name" value="SANT"/>
    <property type="match status" value="2"/>
</dbReference>
<feature type="compositionally biased region" description="Polar residues" evidence="2">
    <location>
        <begin position="326"/>
        <end position="339"/>
    </location>
</feature>
<dbReference type="AlphaFoldDB" id="A0A9P7S3T0"/>
<feature type="region of interest" description="Disordered" evidence="2">
    <location>
        <begin position="1"/>
        <end position="376"/>
    </location>
</feature>
<dbReference type="GeneID" id="66074822"/>
<dbReference type="OrthoDB" id="10258692at2759"/>
<dbReference type="CDD" id="cd00167">
    <property type="entry name" value="SANT"/>
    <property type="match status" value="1"/>
</dbReference>
<accession>A0A9P7S3T0</accession>
<evidence type="ECO:0000259" key="3">
    <source>
        <dbReference type="PROSITE" id="PS51293"/>
    </source>
</evidence>
<dbReference type="EMBL" id="CM032183">
    <property type="protein sequence ID" value="KAG7094944.1"/>
    <property type="molecule type" value="Genomic_DNA"/>
</dbReference>
<dbReference type="PROSITE" id="PS51293">
    <property type="entry name" value="SANT"/>
    <property type="match status" value="2"/>
</dbReference>
<feature type="compositionally biased region" description="Polar residues" evidence="2">
    <location>
        <begin position="290"/>
        <end position="306"/>
    </location>
</feature>
<sequence length="1214" mass="134416">MSSTYGAPAQNLPTGPRSRTNSLHYALPYDRPPPTRGRSVSPPPARRYSGYTQSNNYRPDQYWYQDSHHDYGRTSPERYGGSYWDSTREHYDQRRPISPVSPYPRSREPSGSWRDSETMATRVFEPSDSWKQRDRSNTGGSSNDSPQRFYSQDTGTWSSYSRYDDDRHYRPGSYDPDAPAVRSRYDSYRSDHDQEGENHRQSSYSRSPHRRQRRSRRSYSSEGSKSRSPRYRSRSRSRSRIISRTPSQSRSRSRRLGRSSRSRSRLRSSSSRSFSRSRSRSSRSTSRSRFPNNSSLTTRYIDSEASTPVRLPSPSVTQNERDGTRKNANSTVAPSANTRLRSRMDHLYSNRSRPASPSRSPSHSSIASSRETSVKPSDLVVHGLDTPVASQSSLDIENTTLLSQSDNKCPPSHAESTVLPQNLDAAGLCFTSEVPTQPETNGKKSEHDRVAEVKIQELPADKAAKLPSTEPLTFGDEQTHVEQIVESAATPVIGDGTSSKDSRNDRGQPGVESGDSVDTLPQPSQPPLDQKLIPDFGPDDVPSMSDATSVREALRIVVMTRLLADRQTREERVEPILATNLSLPRFPHEKIPSVKQSHEVLMQEMFEPTGTRARSRNETFRQVHAGLVEMFDARQAALKVKVQKLKEEYLSLHEKWVEHCTRLDDQAKAKQAASAAEAPVQPSVLPPANGRTTRRSAATMGDAVRSDLEMEQIIASIGYDEATDPNQLCVRNLAVIPDMISVTNGYVDYVFDDNNLRIDNPAKYYAPDTGIHDWTEEEKQVFLDKFAAYPKQFGMIAKFLPNKTTAQCVNFYYLHKKVSIDFRNVVAMNAPGKKGKRRTGKRKGNALLADIRKHDAEVGPTTRGKGKRTSAATAASLEARKTRRVTGINAEDTPTTATPTPEPESRPRRRRVAGPLAISARSSLAVALNEAEEEATDNDSVSRPAKRAKRARKVKSAAIINDDISTPPPLVADGENKNADTESSNRRRAVAVWSDDDKELFLKLLGQHGDDFKRISASMPNKTTAQVSNFYRNHIDELSLREIVKNALRNSLPPISRHASPPMASLPLDDEPTGGEVQSTATSVSVTPALAESVAGQPVPMHSRDLGAVYQGYSGYTTPYGAHATMPVSVYSTAAKDYHTSGYGAVAYGSYGSSAPGVFPNSAYASTRSAYYPYPYSYSVPAAPYNGSATTPSASTTAGGAANPYTDPRYYSYS</sequence>
<evidence type="ECO:0000256" key="1">
    <source>
        <dbReference type="SAM" id="Coils"/>
    </source>
</evidence>
<feature type="region of interest" description="Disordered" evidence="2">
    <location>
        <begin position="668"/>
        <end position="702"/>
    </location>
</feature>
<dbReference type="InterPro" id="IPR051571">
    <property type="entry name" value="N-CoR_corepressor"/>
</dbReference>
<dbReference type="Pfam" id="PF00249">
    <property type="entry name" value="Myb_DNA-binding"/>
    <property type="match status" value="2"/>
</dbReference>
<dbReference type="InterPro" id="IPR001005">
    <property type="entry name" value="SANT/Myb"/>
</dbReference>
<organism evidence="4 5">
    <name type="scientific">Marasmius oreades</name>
    <name type="common">fairy-ring Marasmius</name>
    <dbReference type="NCBI Taxonomy" id="181124"/>
    <lineage>
        <taxon>Eukaryota</taxon>
        <taxon>Fungi</taxon>
        <taxon>Dikarya</taxon>
        <taxon>Basidiomycota</taxon>
        <taxon>Agaricomycotina</taxon>
        <taxon>Agaricomycetes</taxon>
        <taxon>Agaricomycetidae</taxon>
        <taxon>Agaricales</taxon>
        <taxon>Marasmiineae</taxon>
        <taxon>Marasmiaceae</taxon>
        <taxon>Marasmius</taxon>
    </lineage>
</organism>
<keyword evidence="1" id="KW-0175">Coiled coil</keyword>
<dbReference type="Proteomes" id="UP001049176">
    <property type="component" value="Chromosome 3"/>
</dbReference>
<dbReference type="GO" id="GO:0006357">
    <property type="term" value="P:regulation of transcription by RNA polymerase II"/>
    <property type="evidence" value="ECO:0007669"/>
    <property type="project" value="TreeGrafter"/>
</dbReference>
<feature type="compositionally biased region" description="Basic residues" evidence="2">
    <location>
        <begin position="227"/>
        <end position="241"/>
    </location>
</feature>
<feature type="compositionally biased region" description="Low complexity" evidence="2">
    <location>
        <begin position="669"/>
        <end position="683"/>
    </location>
</feature>